<reference evidence="2 3" key="1">
    <citation type="submission" date="2015-07" db="EMBL/GenBank/DDBJ databases">
        <title>Emmonsia species relationships and genome sequence.</title>
        <authorList>
            <person name="Cuomo C.A."/>
            <person name="Schwartz I.S."/>
            <person name="Kenyon C."/>
            <person name="de Hoog G.S."/>
            <person name="Govender N.P."/>
            <person name="Botha A."/>
            <person name="Moreno L."/>
            <person name="de Vries M."/>
            <person name="Munoz J.F."/>
            <person name="Stielow J.B."/>
        </authorList>
    </citation>
    <scope>NUCLEOTIDE SEQUENCE [LARGE SCALE GENOMIC DNA]</scope>
    <source>
        <strain evidence="2 3">CBS 136260</strain>
    </source>
</reference>
<feature type="compositionally biased region" description="Basic and acidic residues" evidence="1">
    <location>
        <begin position="292"/>
        <end position="301"/>
    </location>
</feature>
<protein>
    <submittedName>
        <fullName evidence="2">Uncharacterized protein</fullName>
    </submittedName>
</protein>
<feature type="compositionally biased region" description="Basic and acidic residues" evidence="1">
    <location>
        <begin position="260"/>
        <end position="269"/>
    </location>
</feature>
<feature type="compositionally biased region" description="Polar residues" evidence="1">
    <location>
        <begin position="429"/>
        <end position="438"/>
    </location>
</feature>
<name>A0A1B7NWG4_9EURO</name>
<dbReference type="EMBL" id="LGUA01000546">
    <property type="protein sequence ID" value="OAX81106.1"/>
    <property type="molecule type" value="Genomic_DNA"/>
</dbReference>
<comment type="caution">
    <text evidence="2">The sequence shown here is derived from an EMBL/GenBank/DDBJ whole genome shotgun (WGS) entry which is preliminary data.</text>
</comment>
<feature type="compositionally biased region" description="Low complexity" evidence="1">
    <location>
        <begin position="88"/>
        <end position="97"/>
    </location>
</feature>
<organism evidence="2 3">
    <name type="scientific">Emergomyces africanus</name>
    <dbReference type="NCBI Taxonomy" id="1955775"/>
    <lineage>
        <taxon>Eukaryota</taxon>
        <taxon>Fungi</taxon>
        <taxon>Dikarya</taxon>
        <taxon>Ascomycota</taxon>
        <taxon>Pezizomycotina</taxon>
        <taxon>Eurotiomycetes</taxon>
        <taxon>Eurotiomycetidae</taxon>
        <taxon>Onygenales</taxon>
        <taxon>Ajellomycetaceae</taxon>
        <taxon>Emergomyces</taxon>
    </lineage>
</organism>
<dbReference type="STRING" id="1658172.A0A1B7NWG4"/>
<feature type="region of interest" description="Disordered" evidence="1">
    <location>
        <begin position="211"/>
        <end position="529"/>
    </location>
</feature>
<feature type="region of interest" description="Disordered" evidence="1">
    <location>
        <begin position="788"/>
        <end position="815"/>
    </location>
</feature>
<feature type="region of interest" description="Disordered" evidence="1">
    <location>
        <begin position="855"/>
        <end position="879"/>
    </location>
</feature>
<dbReference type="AlphaFoldDB" id="A0A1B7NWG4"/>
<dbReference type="Proteomes" id="UP000091918">
    <property type="component" value="Unassembled WGS sequence"/>
</dbReference>
<gene>
    <name evidence="2" type="ORF">ACJ72_04551</name>
</gene>
<feature type="compositionally biased region" description="Pro residues" evidence="1">
    <location>
        <begin position="474"/>
        <end position="490"/>
    </location>
</feature>
<accession>A0A1B7NWG4</accession>
<feature type="compositionally biased region" description="Basic and acidic residues" evidence="1">
    <location>
        <begin position="518"/>
        <end position="529"/>
    </location>
</feature>
<proteinExistence type="predicted"/>
<dbReference type="OrthoDB" id="5333304at2759"/>
<evidence type="ECO:0000313" key="3">
    <source>
        <dbReference type="Proteomes" id="UP000091918"/>
    </source>
</evidence>
<feature type="region of interest" description="Disordered" evidence="1">
    <location>
        <begin position="629"/>
        <end position="653"/>
    </location>
</feature>
<feature type="compositionally biased region" description="Low complexity" evidence="1">
    <location>
        <begin position="211"/>
        <end position="226"/>
    </location>
</feature>
<keyword evidence="3" id="KW-1185">Reference proteome</keyword>
<feature type="compositionally biased region" description="Basic and acidic residues" evidence="1">
    <location>
        <begin position="455"/>
        <end position="472"/>
    </location>
</feature>
<feature type="region of interest" description="Disordered" evidence="1">
    <location>
        <begin position="57"/>
        <end position="97"/>
    </location>
</feature>
<sequence>MPATEGLMNQMNGHRGHQPDLREMLEYERIVNLHDQIFSGNHPRLKVPQHVIRKVTPRSVQTPPLPSVHSMPAGSPAAAPQEKRYPRPSSTQSSTVPSVNGFAASAAVAAAAADTTSASAAEAIAIPNQVSEIDPIFLTKSDDLIRAEIQLQRQRVERTLRDQLEQKKIEYRKKTCFQESKPDFDVSEVLKEALQLVKPISATHVDGANANTAASDSFDDNSFYSSKAPDSPQVSDQVEQPSPIREEPVRPVEGDDELQYEGHVDRPRVESPYIDTGDRNMMDVQMQGRPYDVADEHERRPSSRSPQNLTPRRPSPSRYPIRDQPDMYDESEYSPPGPDVPAGGRREQAGEYIQEPDINYRRRSYGRPVERGHHTRHITPAGHDIRVVRNHITSPAAPQPSRVSPLAVTKVPSLPQSRQQRHTRPFDKLTTTHGSARTSPEAAPQPLNPRKRRRIQDNRDRPRVANEGRVADSPDPPYIKPEPISPPPFSDLPLANSSRQRPHHERPAYVDISSPRHSPVDNRRESGQRRVYEEHADRGYDMGHPIDLSIPRPTSRIAYRKLVRDDQNLRRVASLQNARQPEYVNDYLEPPVDHQPRLLRATSYAVTDRPVPPERARYYEEPTQPYSRRYVSRDMSPPSPRFREPYPELEPEPRVMAPPQRRVVVDADGNRYIEQVATPAPRLQPLAPPSGRFSRMEPYNEGPPRMATGSVRAASVMEDPYHDRRYSQDMPPPPVTYRRAPAPEYQREVVRERPVYGREVDERELVDYAPPSRHATYVEEPLSREDVVRMSSVRPPPSRYEEPVRQPLQRMQSVRPTAREISVYVDDEPRPRREYAPVERVGYAAARPAREERYYDDEEAGKMEMDGMQDVVPRVPRRY</sequence>
<feature type="compositionally biased region" description="Basic and acidic residues" evidence="1">
    <location>
        <begin position="244"/>
        <end position="253"/>
    </location>
</feature>
<evidence type="ECO:0000256" key="1">
    <source>
        <dbReference type="SAM" id="MobiDB-lite"/>
    </source>
</evidence>
<evidence type="ECO:0000313" key="2">
    <source>
        <dbReference type="EMBL" id="OAX81106.1"/>
    </source>
</evidence>